<keyword evidence="6" id="KW-1185">Reference proteome</keyword>
<dbReference type="Pfam" id="PF04453">
    <property type="entry name" value="LptD"/>
    <property type="match status" value="1"/>
</dbReference>
<dbReference type="InterPro" id="IPR007543">
    <property type="entry name" value="LptD_C"/>
</dbReference>
<keyword evidence="2" id="KW-0472">Membrane</keyword>
<sequence length="872" mass="98683">MKIRTHRQPSNELATQQGNTSVKHVQPTASLVRSRLVPALFIRSIIGGVIMGGAVAATAQTDNANNTGETAKTPNFCELSPEITSTDYGEILNYTDKLGWVKKADLPAELQAKASPRCDGFYVERNQNIEHNTEAPVSIEADQVLGSSQAQTSRFDGNVVITQQKSQSLSGSACYDKLNNQASLFGDVLISHSGVRMLGDQAMVDLTKDKGQLDNALFAVADAHLRGQSNTLNFDFLGDTQYVEMDEGYITFCEPSSDAWKMHAEDIELDFAEGWGEASHIQLKIQDVPVFYIPWMNFPLDDRRKTGFLYPSFQLKSGESSLSTPFYINLAPNYDATLTPRYFENRGEMLEGEFRYLNEWGINRFSGGFLSSDDDYPSEDDRQLSGEPAGEDRWSFHYDHLGKINDWKTEVNFNRVSDDDYISDFGGLLKRSTDGTVDQTAKASWAGENISISTQLRSYQITDKDEVDSDQYKTLPDLAISGLWTDFGAWRPSLFLQTSYFDRVGAEEDLNAIEHATSVSSAMRGATELTLDYDLRKTWGFLTPGVSVYASQYKLNGYDEQNFESSAGYTLPSAHVTGGLFFERSTSLFGQGFLQTLEPQVMYAYIPYENQDDIPIFDAKVADLSFNQLFKPNRFTGSDRVGDTSQVSLGVTSRLIDDNGNQTLQARAGTIVYLKDRKVDLTNNHDEVKTNTDNDYDMSNYVGEIRYSPFSRWSYQFDFEWSDRLNQTERSSHGILYRQDKDHVATLRYNEKKDGLANREEFLEFSTGWQVTPFWSLFHRWEYDLTLDRTSDIMNGVEYNTCCWRASVVYRNYYTGDKEVIEKNGVTELRDEFDNGIFFMFELKGLAGTGSSTEDLLQELIEGINQRTIYDY</sequence>
<reference evidence="6" key="1">
    <citation type="journal article" date="2019" name="Int. J. Syst. Evol. Microbiol.">
        <title>The Global Catalogue of Microorganisms (GCM) 10K type strain sequencing project: providing services to taxonomists for standard genome sequencing and annotation.</title>
        <authorList>
            <consortium name="The Broad Institute Genomics Platform"/>
            <consortium name="The Broad Institute Genome Sequencing Center for Infectious Disease"/>
            <person name="Wu L."/>
            <person name="Ma J."/>
        </authorList>
    </citation>
    <scope>NUCLEOTIDE SEQUENCE [LARGE SCALE GENOMIC DNA]</scope>
    <source>
        <strain evidence="6">KCTC 52438</strain>
    </source>
</reference>
<evidence type="ECO:0000256" key="3">
    <source>
        <dbReference type="SAM" id="MobiDB-lite"/>
    </source>
</evidence>
<dbReference type="EMBL" id="JBHRSZ010000002">
    <property type="protein sequence ID" value="MFC3150798.1"/>
    <property type="molecule type" value="Genomic_DNA"/>
</dbReference>
<keyword evidence="2" id="KW-0732">Signal</keyword>
<comment type="subcellular location">
    <subcellularLocation>
        <location evidence="2">Cell outer membrane</location>
    </subcellularLocation>
</comment>
<accession>A0ABV7HA52</accession>
<dbReference type="HAMAP" id="MF_01411">
    <property type="entry name" value="LPS_assembly_LptD"/>
    <property type="match status" value="1"/>
</dbReference>
<organism evidence="5 6">
    <name type="scientific">Litoribrevibacter euphylliae</name>
    <dbReference type="NCBI Taxonomy" id="1834034"/>
    <lineage>
        <taxon>Bacteria</taxon>
        <taxon>Pseudomonadati</taxon>
        <taxon>Pseudomonadota</taxon>
        <taxon>Gammaproteobacteria</taxon>
        <taxon>Oceanospirillales</taxon>
        <taxon>Oceanospirillaceae</taxon>
        <taxon>Litoribrevibacter</taxon>
    </lineage>
</organism>
<keyword evidence="1 2" id="KW-0998">Cell outer membrane</keyword>
<comment type="caution">
    <text evidence="2">Lacks conserved residue(s) required for the propagation of feature annotation.</text>
</comment>
<feature type="domain" description="LptD C-terminal" evidence="4">
    <location>
        <begin position="392"/>
        <end position="775"/>
    </location>
</feature>
<evidence type="ECO:0000259" key="4">
    <source>
        <dbReference type="Pfam" id="PF04453"/>
    </source>
</evidence>
<comment type="function">
    <text evidence="2">Together with LptE, is involved in the assembly of lipopolysaccharide (LPS) at the surface of the outer membrane.</text>
</comment>
<protein>
    <recommendedName>
        <fullName evidence="2">LPS-assembly protein LptD</fullName>
    </recommendedName>
</protein>
<name>A0ABV7HA52_9GAMM</name>
<dbReference type="PANTHER" id="PTHR30189:SF1">
    <property type="entry name" value="LPS-ASSEMBLY PROTEIN LPTD"/>
    <property type="match status" value="1"/>
</dbReference>
<dbReference type="PANTHER" id="PTHR30189">
    <property type="entry name" value="LPS-ASSEMBLY PROTEIN"/>
    <property type="match status" value="1"/>
</dbReference>
<dbReference type="Proteomes" id="UP001595476">
    <property type="component" value="Unassembled WGS sequence"/>
</dbReference>
<dbReference type="InterPro" id="IPR020889">
    <property type="entry name" value="LipoPS_assembly_LptD"/>
</dbReference>
<dbReference type="RefSeq" id="WP_386718262.1">
    <property type="nucleotide sequence ID" value="NZ_JBHRSZ010000002.1"/>
</dbReference>
<feature type="compositionally biased region" description="Polar residues" evidence="3">
    <location>
        <begin position="8"/>
        <end position="26"/>
    </location>
</feature>
<evidence type="ECO:0000313" key="6">
    <source>
        <dbReference type="Proteomes" id="UP001595476"/>
    </source>
</evidence>
<comment type="caution">
    <text evidence="5">The sequence shown here is derived from an EMBL/GenBank/DDBJ whole genome shotgun (WGS) entry which is preliminary data.</text>
</comment>
<evidence type="ECO:0000256" key="1">
    <source>
        <dbReference type="ARBA" id="ARBA00023237"/>
    </source>
</evidence>
<evidence type="ECO:0000256" key="2">
    <source>
        <dbReference type="HAMAP-Rule" id="MF_01411"/>
    </source>
</evidence>
<comment type="similarity">
    <text evidence="2">Belongs to the LptD family.</text>
</comment>
<feature type="region of interest" description="Disordered" evidence="3">
    <location>
        <begin position="1"/>
        <end position="26"/>
    </location>
</feature>
<comment type="subunit">
    <text evidence="2">Component of the lipopolysaccharide transport and assembly complex. Interacts with LptE and LptA.</text>
</comment>
<proteinExistence type="inferred from homology"/>
<evidence type="ECO:0000313" key="5">
    <source>
        <dbReference type="EMBL" id="MFC3150798.1"/>
    </source>
</evidence>
<gene>
    <name evidence="2" type="primary">lptD</name>
    <name evidence="5" type="ORF">ACFOEK_07150</name>
</gene>
<dbReference type="InterPro" id="IPR050218">
    <property type="entry name" value="LptD"/>
</dbReference>